<proteinExistence type="predicted"/>
<name>A0A6A4VCW4_AMPAM</name>
<evidence type="ECO:0000256" key="1">
    <source>
        <dbReference type="SAM" id="MobiDB-lite"/>
    </source>
</evidence>
<feature type="compositionally biased region" description="Basic residues" evidence="1">
    <location>
        <begin position="85"/>
        <end position="101"/>
    </location>
</feature>
<accession>A0A6A4VCW4</accession>
<evidence type="ECO:0000313" key="3">
    <source>
        <dbReference type="Proteomes" id="UP000440578"/>
    </source>
</evidence>
<keyword evidence="3" id="KW-1185">Reference proteome</keyword>
<feature type="region of interest" description="Disordered" evidence="1">
    <location>
        <begin position="80"/>
        <end position="149"/>
    </location>
</feature>
<dbReference type="Proteomes" id="UP000440578">
    <property type="component" value="Unassembled WGS sequence"/>
</dbReference>
<protein>
    <submittedName>
        <fullName evidence="2">Uncharacterized protein</fullName>
    </submittedName>
</protein>
<reference evidence="2 3" key="1">
    <citation type="submission" date="2019-07" db="EMBL/GenBank/DDBJ databases">
        <title>Draft genome assembly of a fouling barnacle, Amphibalanus amphitrite (Darwin, 1854): The first reference genome for Thecostraca.</title>
        <authorList>
            <person name="Kim W."/>
        </authorList>
    </citation>
    <scope>NUCLEOTIDE SEQUENCE [LARGE SCALE GENOMIC DNA]</scope>
    <source>
        <strain evidence="2">SNU_AA5</strain>
        <tissue evidence="2">Soma without cirri and trophi</tissue>
    </source>
</reference>
<comment type="caution">
    <text evidence="2">The sequence shown here is derived from an EMBL/GenBank/DDBJ whole genome shotgun (WGS) entry which is preliminary data.</text>
</comment>
<feature type="compositionally biased region" description="Low complexity" evidence="1">
    <location>
        <begin position="105"/>
        <end position="122"/>
    </location>
</feature>
<sequence length="184" mass="20310">MLREVTIPKSSHHAFQARRDSQVPDLREVSICGRGAGRRWIQVPQDVLQVLHVQQGAGLDQLQRAREGSVLQAVPRPQVRTQGLRVRRRRRRAQHGHRRPVRQQGVGVVSGASAAGGADSAGYQRGEPERRPCRAVGAGRRHGETSSHAACRPCRYNPPGSLLIGIFVSFLFSVDKKLIINTVI</sequence>
<evidence type="ECO:0000313" key="2">
    <source>
        <dbReference type="EMBL" id="KAF0291695.1"/>
    </source>
</evidence>
<dbReference type="EMBL" id="VIIS01001861">
    <property type="protein sequence ID" value="KAF0291695.1"/>
    <property type="molecule type" value="Genomic_DNA"/>
</dbReference>
<organism evidence="2 3">
    <name type="scientific">Amphibalanus amphitrite</name>
    <name type="common">Striped barnacle</name>
    <name type="synonym">Balanus amphitrite</name>
    <dbReference type="NCBI Taxonomy" id="1232801"/>
    <lineage>
        <taxon>Eukaryota</taxon>
        <taxon>Metazoa</taxon>
        <taxon>Ecdysozoa</taxon>
        <taxon>Arthropoda</taxon>
        <taxon>Crustacea</taxon>
        <taxon>Multicrustacea</taxon>
        <taxon>Cirripedia</taxon>
        <taxon>Thoracica</taxon>
        <taxon>Thoracicalcarea</taxon>
        <taxon>Balanomorpha</taxon>
        <taxon>Balanoidea</taxon>
        <taxon>Balanidae</taxon>
        <taxon>Amphibalaninae</taxon>
        <taxon>Amphibalanus</taxon>
    </lineage>
</organism>
<gene>
    <name evidence="2" type="ORF">FJT64_010210</name>
</gene>
<dbReference type="AlphaFoldDB" id="A0A6A4VCW4"/>